<dbReference type="InterPro" id="IPR036890">
    <property type="entry name" value="HATPase_C_sf"/>
</dbReference>
<dbReference type="InterPro" id="IPR052957">
    <property type="entry name" value="Auxin_embryo_med"/>
</dbReference>
<sequence>MIINEIRNQLLEEAKSSPNLLADLAGLETYIAESYNNRSFIELLQNADDANATKFKIIKDNNFLYVANNGRFFNASDIESLCRSASSNKIRGKNIGYRGIGFKSVVSFAKEIHIISGDLEITFSKERTKNEIINATRVPLIRIPHSIHQDDKSLIAENVGNLLNVGFTTIFIFTGITSVEIESEYDSFDYKSLLFLKNITTTEILISNYISTYIEKEIISEHKTKLKIENNENQSEWLVSTYNNTSIAFQIENNLPTRINLVDAFVYSFLPTEDITGLGVIVNGDFSTDPSRKHLIYDIETNATIKNIASQIINIIEENLGGNKLENNNIIKCLVPYADPRMMSFKKTSFEKILLEEVKNIDPAFFEKLLLPPNWLNAKDYNVIAKTINNLVVDSNFLNIDGLLSFLKFLGAKEASFDSLKKNINNSDISTFGCVQISKYIFVSILSISNDNFILEVSDLKILIHNKKRYSFKQVLSEKLLIDDSYISLLIENGLTEFDIKQAFKKLLPNYSGNLVLEKKDNDIMLNSFIQNVNIPTDNWYNNSKEISTDRIKYAIKRWRTAEEITLEILNLNGFNLQDVSKQNIGYDLDGFDPNGEEIHIEVKSITLPGQKFKLTNNEIGVAQAKPQKFYVAIVRQTDDFFEIAMISDPIKNLILNRQCMQWIWECSEYEYNPRRFAL</sequence>
<dbReference type="SUPFAM" id="SSF55874">
    <property type="entry name" value="ATPase domain of HSP90 chaperone/DNA topoisomerase II/histidine kinase"/>
    <property type="match status" value="1"/>
</dbReference>
<name>A0A2V4BS82_9FLAO</name>
<proteinExistence type="predicted"/>
<evidence type="ECO:0000313" key="2">
    <source>
        <dbReference type="EMBL" id="PXY41487.1"/>
    </source>
</evidence>
<reference evidence="2 3" key="1">
    <citation type="submission" date="2018-05" db="EMBL/GenBank/DDBJ databases">
        <title>Flavobacterium sp. strain IMCC34759, incomplete genome.</title>
        <authorList>
            <person name="Joung Y."/>
            <person name="Cho J."/>
        </authorList>
    </citation>
    <scope>NUCLEOTIDE SEQUENCE [LARGE SCALE GENOMIC DNA]</scope>
    <source>
        <strain evidence="2 3">IMCC34759</strain>
    </source>
</reference>
<evidence type="ECO:0000313" key="3">
    <source>
        <dbReference type="Proteomes" id="UP000247903"/>
    </source>
</evidence>
<comment type="caution">
    <text evidence="2">The sequence shown here is derived from an EMBL/GenBank/DDBJ whole genome shotgun (WGS) entry which is preliminary data.</text>
</comment>
<dbReference type="PANTHER" id="PTHR32387">
    <property type="entry name" value="WU:FJ29H11"/>
    <property type="match status" value="1"/>
</dbReference>
<gene>
    <name evidence="2" type="ORF">DMB65_05915</name>
</gene>
<dbReference type="Pfam" id="PF13020">
    <property type="entry name" value="NOV_C"/>
    <property type="match status" value="1"/>
</dbReference>
<dbReference type="OrthoDB" id="1062081at2"/>
<dbReference type="EMBL" id="QJHK01000004">
    <property type="protein sequence ID" value="PXY41487.1"/>
    <property type="molecule type" value="Genomic_DNA"/>
</dbReference>
<dbReference type="Gene3D" id="3.30.565.10">
    <property type="entry name" value="Histidine kinase-like ATPase, C-terminal domain"/>
    <property type="match status" value="1"/>
</dbReference>
<organism evidence="2 3">
    <name type="scientific">Flavobacterium cheongpyeongense</name>
    <dbReference type="NCBI Taxonomy" id="2212651"/>
    <lineage>
        <taxon>Bacteria</taxon>
        <taxon>Pseudomonadati</taxon>
        <taxon>Bacteroidota</taxon>
        <taxon>Flavobacteriia</taxon>
        <taxon>Flavobacteriales</taxon>
        <taxon>Flavobacteriaceae</taxon>
        <taxon>Flavobacterium</taxon>
    </lineage>
</organism>
<dbReference type="NCBIfam" id="NF047352">
    <property type="entry name" value="P_loop_sacsin"/>
    <property type="match status" value="1"/>
</dbReference>
<protein>
    <recommendedName>
        <fullName evidence="1">Protein NO VEIN C-terminal domain-containing protein</fullName>
    </recommendedName>
</protein>
<feature type="domain" description="Protein NO VEIN C-terminal" evidence="1">
    <location>
        <begin position="576"/>
        <end position="638"/>
    </location>
</feature>
<dbReference type="PANTHER" id="PTHR32387:SF0">
    <property type="entry name" value="PROTEIN NO VEIN"/>
    <property type="match status" value="1"/>
</dbReference>
<dbReference type="RefSeq" id="WP_110305734.1">
    <property type="nucleotide sequence ID" value="NZ_QJHK01000004.1"/>
</dbReference>
<accession>A0A2V4BS82</accession>
<dbReference type="InterPro" id="IPR024975">
    <property type="entry name" value="NOV_C"/>
</dbReference>
<dbReference type="Proteomes" id="UP000247903">
    <property type="component" value="Unassembled WGS sequence"/>
</dbReference>
<evidence type="ECO:0000259" key="1">
    <source>
        <dbReference type="Pfam" id="PF13020"/>
    </source>
</evidence>
<keyword evidence="3" id="KW-1185">Reference proteome</keyword>
<dbReference type="AlphaFoldDB" id="A0A2V4BS82"/>